<dbReference type="RefSeq" id="WP_070430179.1">
    <property type="nucleotide sequence ID" value="NZ_VYWO01000001.1"/>
</dbReference>
<dbReference type="GO" id="GO:0016829">
    <property type="term" value="F:lyase activity"/>
    <property type="evidence" value="ECO:0007669"/>
    <property type="project" value="InterPro"/>
</dbReference>
<evidence type="ECO:0000259" key="4">
    <source>
        <dbReference type="Pfam" id="PF01212"/>
    </source>
</evidence>
<name>A0A5N1GN28_9LACT</name>
<dbReference type="Pfam" id="PF01212">
    <property type="entry name" value="Beta_elim_lyase"/>
    <property type="match status" value="1"/>
</dbReference>
<evidence type="ECO:0000256" key="3">
    <source>
        <dbReference type="ARBA" id="ARBA00022898"/>
    </source>
</evidence>
<dbReference type="Gene3D" id="3.40.640.10">
    <property type="entry name" value="Type I PLP-dependent aspartate aminotransferase-like (Major domain)"/>
    <property type="match status" value="1"/>
</dbReference>
<dbReference type="PANTHER" id="PTHR48097">
    <property type="entry name" value="L-THREONINE ALDOLASE-RELATED"/>
    <property type="match status" value="1"/>
</dbReference>
<reference evidence="5 6" key="1">
    <citation type="submission" date="2019-09" db="EMBL/GenBank/DDBJ databases">
        <title>Draft genome sequence assemblies of isolates from the urinary tract.</title>
        <authorList>
            <person name="Mores C.R."/>
            <person name="Putonti C."/>
            <person name="Wolfe A.J."/>
        </authorList>
    </citation>
    <scope>NUCLEOTIDE SEQUENCE [LARGE SCALE GENOMIC DNA]</scope>
    <source>
        <strain evidence="5 6">UMB623</strain>
    </source>
</reference>
<evidence type="ECO:0000313" key="6">
    <source>
        <dbReference type="Proteomes" id="UP000327148"/>
    </source>
</evidence>
<gene>
    <name evidence="5" type="ORF">F6I03_03920</name>
</gene>
<evidence type="ECO:0000256" key="1">
    <source>
        <dbReference type="ARBA" id="ARBA00001933"/>
    </source>
</evidence>
<dbReference type="InterPro" id="IPR015422">
    <property type="entry name" value="PyrdxlP-dep_Trfase_small"/>
</dbReference>
<organism evidence="5 6">
    <name type="scientific">Aerococcus sanguinicola</name>
    <dbReference type="NCBI Taxonomy" id="119206"/>
    <lineage>
        <taxon>Bacteria</taxon>
        <taxon>Bacillati</taxon>
        <taxon>Bacillota</taxon>
        <taxon>Bacilli</taxon>
        <taxon>Lactobacillales</taxon>
        <taxon>Aerococcaceae</taxon>
        <taxon>Aerococcus</taxon>
    </lineage>
</organism>
<dbReference type="SUPFAM" id="SSF53383">
    <property type="entry name" value="PLP-dependent transferases"/>
    <property type="match status" value="1"/>
</dbReference>
<evidence type="ECO:0000313" key="5">
    <source>
        <dbReference type="EMBL" id="KAA9302375.1"/>
    </source>
</evidence>
<dbReference type="GO" id="GO:0006520">
    <property type="term" value="P:amino acid metabolic process"/>
    <property type="evidence" value="ECO:0007669"/>
    <property type="project" value="InterPro"/>
</dbReference>
<dbReference type="PANTHER" id="PTHR48097:SF5">
    <property type="entry name" value="LOW SPECIFICITY L-THREONINE ALDOLASE"/>
    <property type="match status" value="1"/>
</dbReference>
<feature type="domain" description="Aromatic amino acid beta-eliminating lyase/threonine aldolase" evidence="4">
    <location>
        <begin position="30"/>
        <end position="294"/>
    </location>
</feature>
<evidence type="ECO:0000256" key="2">
    <source>
        <dbReference type="ARBA" id="ARBA00006966"/>
    </source>
</evidence>
<proteinExistence type="inferred from homology"/>
<dbReference type="Proteomes" id="UP000327148">
    <property type="component" value="Unassembled WGS sequence"/>
</dbReference>
<dbReference type="InterPro" id="IPR015421">
    <property type="entry name" value="PyrdxlP-dep_Trfase_major"/>
</dbReference>
<dbReference type="EMBL" id="VYWO01000001">
    <property type="protein sequence ID" value="KAA9302375.1"/>
    <property type="molecule type" value="Genomic_DNA"/>
</dbReference>
<comment type="caution">
    <text evidence="5">The sequence shown here is derived from an EMBL/GenBank/DDBJ whole genome shotgun (WGS) entry which is preliminary data.</text>
</comment>
<protein>
    <recommendedName>
        <fullName evidence="4">Aromatic amino acid beta-eliminating lyase/threonine aldolase domain-containing protein</fullName>
    </recommendedName>
</protein>
<comment type="similarity">
    <text evidence="2">Belongs to the threonine aldolase family.</text>
</comment>
<dbReference type="Gene3D" id="3.90.1150.10">
    <property type="entry name" value="Aspartate Aminotransferase, domain 1"/>
    <property type="match status" value="1"/>
</dbReference>
<keyword evidence="3" id="KW-0663">Pyridoxal phosphate</keyword>
<sequence>MFSFACDYLEGAHERLLSRLMASNRDQAPGYGQDPYTQGAVQAIRQACACPEAEVYFTVGGTQTNKLVIDSLLTDYRGVIAVDTAHINTQETGAVESRGHKILTISHDQGKLTAERLAAYLEAFEANPNRAHMVAPGMVYITYPTELGTLYSKEELTQIYQICQDNDLPLYIDGARLGYGLMSPEADLTLAELAHLCDAFYIGANKIGALCGEAIVFSQRPAPAYFPALVKQHGGLIAKGRLLGIQFDELFKDGLYDELSQHAVNQGLAVKRIFEEAGYTFYTDSYTNQQFVMLRPAEAAQLADHVGFSTWGPTADGQVILRFVTSWATTDAAIEALEDAVKHISLAKKLEPQAHIV</sequence>
<accession>A0A5N1GN28</accession>
<dbReference type="InterPro" id="IPR015424">
    <property type="entry name" value="PyrdxlP-dep_Trfase"/>
</dbReference>
<dbReference type="AlphaFoldDB" id="A0A5N1GN28"/>
<dbReference type="OrthoDB" id="9774495at2"/>
<comment type="cofactor">
    <cofactor evidence="1">
        <name>pyridoxal 5'-phosphate</name>
        <dbReference type="ChEBI" id="CHEBI:597326"/>
    </cofactor>
</comment>
<dbReference type="InterPro" id="IPR001597">
    <property type="entry name" value="ArAA_b-elim_lyase/Thr_aldolase"/>
</dbReference>